<evidence type="ECO:0000313" key="2">
    <source>
        <dbReference type="Proteomes" id="UP000619293"/>
    </source>
</evidence>
<sequence>MPGGGLHLSVLAGSTIPVPLPAPMAARLRSVTVTESDKDRSLFSMTFDAGRSGPAAVMDTALLTASPVAAFARVVLVVKFGALPRVLMDGIITQVELAPGRQPGSATLTALGEDVTYLLDRVEADAEHACLSDFLMVQKILLQYSGHRLVPMVIPTPVSDPVLPVEYVPTQHDTDLGHLRQLAELHGYVCYAIPGPAPGQSVIYWGPPVRQGPPQRALSVDLGPHSNVTEVNFRLEALGPVLLDGEVLDERSGQQLPVRTAASLRPPLSVLPLWATRQGDLRRRRFRDSGVTITTAYARAQARVDAASDAVIAEGALDGARYADVLRPRGLVGVRGAGWSHDGLWYVRQVTHELSRGAYQQRFTLSRDGYGSTVPVVVT</sequence>
<comment type="caution">
    <text evidence="1">The sequence shown here is derived from an EMBL/GenBank/DDBJ whole genome shotgun (WGS) entry which is preliminary data.</text>
</comment>
<organism evidence="1 2">
    <name type="scientific">Catellatospora chokoriensis</name>
    <dbReference type="NCBI Taxonomy" id="310353"/>
    <lineage>
        <taxon>Bacteria</taxon>
        <taxon>Bacillati</taxon>
        <taxon>Actinomycetota</taxon>
        <taxon>Actinomycetes</taxon>
        <taxon>Micromonosporales</taxon>
        <taxon>Micromonosporaceae</taxon>
        <taxon>Catellatospora</taxon>
    </lineage>
</organism>
<dbReference type="AlphaFoldDB" id="A0A8J3K502"/>
<evidence type="ECO:0000313" key="1">
    <source>
        <dbReference type="EMBL" id="GIF90378.1"/>
    </source>
</evidence>
<keyword evidence="2" id="KW-1185">Reference proteome</keyword>
<accession>A0A8J3K502</accession>
<dbReference type="EMBL" id="BONG01000022">
    <property type="protein sequence ID" value="GIF90378.1"/>
    <property type="molecule type" value="Genomic_DNA"/>
</dbReference>
<proteinExistence type="predicted"/>
<gene>
    <name evidence="1" type="ORF">Cch02nite_38220</name>
</gene>
<reference evidence="1 2" key="1">
    <citation type="submission" date="2021-01" db="EMBL/GenBank/DDBJ databases">
        <title>Whole genome shotgun sequence of Catellatospora chokoriensis NBRC 107358.</title>
        <authorList>
            <person name="Komaki H."/>
            <person name="Tamura T."/>
        </authorList>
    </citation>
    <scope>NUCLEOTIDE SEQUENCE [LARGE SCALE GENOMIC DNA]</scope>
    <source>
        <strain evidence="1 2">NBRC 107358</strain>
    </source>
</reference>
<dbReference type="RefSeq" id="WP_191842814.1">
    <property type="nucleotide sequence ID" value="NZ_BAAALB010000028.1"/>
</dbReference>
<dbReference type="Proteomes" id="UP000619293">
    <property type="component" value="Unassembled WGS sequence"/>
</dbReference>
<protein>
    <recommendedName>
        <fullName evidence="3">Phage protein D</fullName>
    </recommendedName>
</protein>
<evidence type="ECO:0008006" key="3">
    <source>
        <dbReference type="Google" id="ProtNLM"/>
    </source>
</evidence>
<name>A0A8J3K502_9ACTN</name>